<keyword evidence="9" id="KW-0732">Signal</keyword>
<accession>A0ABW0N4Z8</accession>
<dbReference type="InterPro" id="IPR050570">
    <property type="entry name" value="Cell_wall_metabolism_enzyme"/>
</dbReference>
<protein>
    <submittedName>
        <fullName evidence="11">Peptidoglycan DD-metalloendopeptidase family protein</fullName>
    </submittedName>
</protein>
<name>A0ABW0N4Z8_9ACTN</name>
<comment type="cofactor">
    <cofactor evidence="1">
        <name>Zn(2+)</name>
        <dbReference type="ChEBI" id="CHEBI:29105"/>
    </cofactor>
</comment>
<evidence type="ECO:0000256" key="8">
    <source>
        <dbReference type="SAM" id="MobiDB-lite"/>
    </source>
</evidence>
<keyword evidence="6" id="KW-0482">Metalloprotease</keyword>
<reference evidence="12" key="1">
    <citation type="journal article" date="2019" name="Int. J. Syst. Evol. Microbiol.">
        <title>The Global Catalogue of Microorganisms (GCM) 10K type strain sequencing project: providing services to taxonomists for standard genome sequencing and annotation.</title>
        <authorList>
            <consortium name="The Broad Institute Genomics Platform"/>
            <consortium name="The Broad Institute Genome Sequencing Center for Infectious Disease"/>
            <person name="Wu L."/>
            <person name="Ma J."/>
        </authorList>
    </citation>
    <scope>NUCLEOTIDE SEQUENCE [LARGE SCALE GENOMIC DNA]</scope>
    <source>
        <strain evidence="12">KACC 13778</strain>
    </source>
</reference>
<dbReference type="InterPro" id="IPR016047">
    <property type="entry name" value="M23ase_b-sheet_dom"/>
</dbReference>
<evidence type="ECO:0000256" key="7">
    <source>
        <dbReference type="SAM" id="Coils"/>
    </source>
</evidence>
<keyword evidence="12" id="KW-1185">Reference proteome</keyword>
<feature type="region of interest" description="Disordered" evidence="8">
    <location>
        <begin position="36"/>
        <end position="57"/>
    </location>
</feature>
<dbReference type="Proteomes" id="UP001595956">
    <property type="component" value="Unassembled WGS sequence"/>
</dbReference>
<dbReference type="CDD" id="cd12797">
    <property type="entry name" value="M23_peptidase"/>
    <property type="match status" value="1"/>
</dbReference>
<proteinExistence type="predicted"/>
<dbReference type="Gene3D" id="6.10.250.3150">
    <property type="match status" value="1"/>
</dbReference>
<keyword evidence="7" id="KW-0175">Coiled coil</keyword>
<evidence type="ECO:0000256" key="4">
    <source>
        <dbReference type="ARBA" id="ARBA00022801"/>
    </source>
</evidence>
<evidence type="ECO:0000256" key="1">
    <source>
        <dbReference type="ARBA" id="ARBA00001947"/>
    </source>
</evidence>
<dbReference type="RefSeq" id="WP_345181518.1">
    <property type="nucleotide sequence ID" value="NZ_BAABFQ010000009.1"/>
</dbReference>
<dbReference type="Pfam" id="PF01551">
    <property type="entry name" value="Peptidase_M23"/>
    <property type="match status" value="1"/>
</dbReference>
<keyword evidence="5" id="KW-0862">Zinc</keyword>
<feature type="signal peptide" evidence="9">
    <location>
        <begin position="1"/>
        <end position="27"/>
    </location>
</feature>
<evidence type="ECO:0000256" key="9">
    <source>
        <dbReference type="SAM" id="SignalP"/>
    </source>
</evidence>
<comment type="caution">
    <text evidence="11">The sequence shown here is derived from an EMBL/GenBank/DDBJ whole genome shotgun (WGS) entry which is preliminary data.</text>
</comment>
<keyword evidence="3" id="KW-0479">Metal-binding</keyword>
<keyword evidence="4" id="KW-0378">Hydrolase</keyword>
<evidence type="ECO:0000313" key="12">
    <source>
        <dbReference type="Proteomes" id="UP001595956"/>
    </source>
</evidence>
<evidence type="ECO:0000256" key="5">
    <source>
        <dbReference type="ARBA" id="ARBA00022833"/>
    </source>
</evidence>
<evidence type="ECO:0000256" key="3">
    <source>
        <dbReference type="ARBA" id="ARBA00022723"/>
    </source>
</evidence>
<dbReference type="EMBL" id="JBHSMD010000010">
    <property type="protein sequence ID" value="MFC5495525.1"/>
    <property type="molecule type" value="Genomic_DNA"/>
</dbReference>
<keyword evidence="2" id="KW-0645">Protease</keyword>
<evidence type="ECO:0000313" key="11">
    <source>
        <dbReference type="EMBL" id="MFC5495525.1"/>
    </source>
</evidence>
<evidence type="ECO:0000259" key="10">
    <source>
        <dbReference type="Pfam" id="PF01551"/>
    </source>
</evidence>
<dbReference type="PANTHER" id="PTHR21666:SF288">
    <property type="entry name" value="CELL DIVISION PROTEIN YTFB"/>
    <property type="match status" value="1"/>
</dbReference>
<feature type="compositionally biased region" description="Basic and acidic residues" evidence="8">
    <location>
        <begin position="48"/>
        <end position="57"/>
    </location>
</feature>
<feature type="chain" id="PRO_5046085643" evidence="9">
    <location>
        <begin position="28"/>
        <end position="419"/>
    </location>
</feature>
<gene>
    <name evidence="11" type="ORF">ACFPKY_20620</name>
</gene>
<evidence type="ECO:0000256" key="6">
    <source>
        <dbReference type="ARBA" id="ARBA00023049"/>
    </source>
</evidence>
<feature type="domain" description="M23ase beta-sheet core" evidence="10">
    <location>
        <begin position="316"/>
        <end position="414"/>
    </location>
</feature>
<feature type="coiled-coil region" evidence="7">
    <location>
        <begin position="191"/>
        <end position="225"/>
    </location>
</feature>
<dbReference type="PANTHER" id="PTHR21666">
    <property type="entry name" value="PEPTIDASE-RELATED"/>
    <property type="match status" value="1"/>
</dbReference>
<sequence>MRHFPRTARQRLAAATAACTLALGALAVPLASADPKDLRHRQQQAQEQVEHAEHALDESSDRLQAARSALEQAVSDLAAARGTYWAARAKLDAAKVRDQEMQERLEVAELRLENAQADLAEGQDALADQRIALTDTVTDIYEQGDPQLLAFATILESRTTADLTRQAELSDVIVGREARAYDDLHAAEVLLQVRENEVQAARDDVEEQREAAAEHLATMQTLTAEAATAKQAVRTQVENRRTASVEARAARQQDLAALRVAKQREARIKQLILAASRRATGGYTGSTNGLLIRPVPGAVTSSFGYREHPIYHYWGMHDGTDFGVSCGEPMRAVAGGTVIAAYFSTVYGNRLYLSLGQINGKNVTAVYNHATGYRVGVGDRVNQGETVGYVGSTGWSTGCHLHFTILVNGDPVDPMAWLP</sequence>
<dbReference type="Gene3D" id="2.70.70.10">
    <property type="entry name" value="Glucose Permease (Domain IIA)"/>
    <property type="match status" value="1"/>
</dbReference>
<evidence type="ECO:0000256" key="2">
    <source>
        <dbReference type="ARBA" id="ARBA00022670"/>
    </source>
</evidence>
<organism evidence="11 12">
    <name type="scientific">Nocardioides caricicola</name>
    <dbReference type="NCBI Taxonomy" id="634770"/>
    <lineage>
        <taxon>Bacteria</taxon>
        <taxon>Bacillati</taxon>
        <taxon>Actinomycetota</taxon>
        <taxon>Actinomycetes</taxon>
        <taxon>Propionibacteriales</taxon>
        <taxon>Nocardioidaceae</taxon>
        <taxon>Nocardioides</taxon>
    </lineage>
</organism>
<dbReference type="SUPFAM" id="SSF51261">
    <property type="entry name" value="Duplicated hybrid motif"/>
    <property type="match status" value="1"/>
</dbReference>
<dbReference type="InterPro" id="IPR011055">
    <property type="entry name" value="Dup_hybrid_motif"/>
</dbReference>